<dbReference type="PANTHER" id="PTHR37171">
    <property type="entry name" value="SERINE/THREONINE-PROTEIN KINASE YRZF-RELATED"/>
    <property type="match status" value="1"/>
</dbReference>
<feature type="region of interest" description="Disordered" evidence="1">
    <location>
        <begin position="202"/>
        <end position="226"/>
    </location>
</feature>
<dbReference type="AlphaFoldDB" id="A0AAD9LY16"/>
<evidence type="ECO:0000313" key="3">
    <source>
        <dbReference type="Proteomes" id="UP001232148"/>
    </source>
</evidence>
<dbReference type="EMBL" id="MU843040">
    <property type="protein sequence ID" value="KAK2022500.1"/>
    <property type="molecule type" value="Genomic_DNA"/>
</dbReference>
<dbReference type="Proteomes" id="UP001232148">
    <property type="component" value="Unassembled WGS sequence"/>
</dbReference>
<evidence type="ECO:0000313" key="2">
    <source>
        <dbReference type="EMBL" id="KAK2022500.1"/>
    </source>
</evidence>
<name>A0AAD9LY16_9PEZI</name>
<dbReference type="InterPro" id="IPR052396">
    <property type="entry name" value="Meiotic_Drive_Suppr_Kinase"/>
</dbReference>
<dbReference type="InterPro" id="IPR011009">
    <property type="entry name" value="Kinase-like_dom_sf"/>
</dbReference>
<reference evidence="2" key="1">
    <citation type="submission" date="2021-06" db="EMBL/GenBank/DDBJ databases">
        <title>Comparative genomics, transcriptomics and evolutionary studies reveal genomic signatures of adaptation to plant cell wall in hemibiotrophic fungi.</title>
        <authorList>
            <consortium name="DOE Joint Genome Institute"/>
            <person name="Baroncelli R."/>
            <person name="Diaz J.F."/>
            <person name="Benocci T."/>
            <person name="Peng M."/>
            <person name="Battaglia E."/>
            <person name="Haridas S."/>
            <person name="Andreopoulos W."/>
            <person name="Labutti K."/>
            <person name="Pangilinan J."/>
            <person name="Floch G.L."/>
            <person name="Makela M.R."/>
            <person name="Henrissat B."/>
            <person name="Grigoriev I.V."/>
            <person name="Crouch J.A."/>
            <person name="De Vries R.P."/>
            <person name="Sukno S.A."/>
            <person name="Thon M.R."/>
        </authorList>
    </citation>
    <scope>NUCLEOTIDE SEQUENCE</scope>
    <source>
        <strain evidence="2">MAFF235873</strain>
    </source>
</reference>
<dbReference type="SUPFAM" id="SSF56112">
    <property type="entry name" value="Protein kinase-like (PK-like)"/>
    <property type="match status" value="1"/>
</dbReference>
<accession>A0AAD9LY16</accession>
<comment type="caution">
    <text evidence="2">The sequence shown here is derived from an EMBL/GenBank/DDBJ whole genome shotgun (WGS) entry which is preliminary data.</text>
</comment>
<sequence>MDKTYVFEFDSKEITAHGGPMSLPPDLTFQNVLGLSLDGDSSVNLPRRIVLKKEHTDNQDLFDNELRVYRHLQSLQGNVIPECLGVAKIDGVRALLLSDIGGVSMLDLGMPRLEQATLEHKLALPVRLIRQSGVHLGDFKMGNVHWCGNAFRVLDFEHAEILPANSKFEEADVQNQVQYVSEPFLMRQEARAKMMILRQCKRHNHRKGQRRGVTKPKRTVASDTSS</sequence>
<proteinExistence type="predicted"/>
<gene>
    <name evidence="2" type="ORF">LX32DRAFT_629796</name>
</gene>
<feature type="compositionally biased region" description="Basic residues" evidence="1">
    <location>
        <begin position="202"/>
        <end position="218"/>
    </location>
</feature>
<protein>
    <recommendedName>
        <fullName evidence="4">Protein kinase domain-containing protein</fullName>
    </recommendedName>
</protein>
<evidence type="ECO:0008006" key="4">
    <source>
        <dbReference type="Google" id="ProtNLM"/>
    </source>
</evidence>
<dbReference type="PANTHER" id="PTHR37171:SF1">
    <property type="entry name" value="SERINE_THREONINE-PROTEIN KINASE YRZF-RELATED"/>
    <property type="match status" value="1"/>
</dbReference>
<evidence type="ECO:0000256" key="1">
    <source>
        <dbReference type="SAM" id="MobiDB-lite"/>
    </source>
</evidence>
<organism evidence="2 3">
    <name type="scientific">Colletotrichum zoysiae</name>
    <dbReference type="NCBI Taxonomy" id="1216348"/>
    <lineage>
        <taxon>Eukaryota</taxon>
        <taxon>Fungi</taxon>
        <taxon>Dikarya</taxon>
        <taxon>Ascomycota</taxon>
        <taxon>Pezizomycotina</taxon>
        <taxon>Sordariomycetes</taxon>
        <taxon>Hypocreomycetidae</taxon>
        <taxon>Glomerellales</taxon>
        <taxon>Glomerellaceae</taxon>
        <taxon>Colletotrichum</taxon>
        <taxon>Colletotrichum graminicola species complex</taxon>
    </lineage>
</organism>
<keyword evidence="3" id="KW-1185">Reference proteome</keyword>